<protein>
    <submittedName>
        <fullName evidence="2">Ferredoxin</fullName>
    </submittedName>
</protein>
<feature type="domain" description="DUF2148" evidence="1">
    <location>
        <begin position="109"/>
        <end position="174"/>
    </location>
</feature>
<dbReference type="AlphaFoldDB" id="A0A9D1RHN9"/>
<name>A0A9D1RHN9_9BACT</name>
<gene>
    <name evidence="2" type="ORF">IAC47_00405</name>
</gene>
<dbReference type="EMBL" id="DXGG01000014">
    <property type="protein sequence ID" value="HIW86726.1"/>
    <property type="molecule type" value="Genomic_DNA"/>
</dbReference>
<reference evidence="2" key="2">
    <citation type="submission" date="2021-04" db="EMBL/GenBank/DDBJ databases">
        <authorList>
            <person name="Gilroy R."/>
        </authorList>
    </citation>
    <scope>NUCLEOTIDE SEQUENCE</scope>
    <source>
        <strain evidence="2">Gambia16-930</strain>
    </source>
</reference>
<evidence type="ECO:0000259" key="1">
    <source>
        <dbReference type="Pfam" id="PF09918"/>
    </source>
</evidence>
<reference evidence="2" key="1">
    <citation type="journal article" date="2021" name="PeerJ">
        <title>Extensive microbial diversity within the chicken gut microbiome revealed by metagenomics and culture.</title>
        <authorList>
            <person name="Gilroy R."/>
            <person name="Ravi A."/>
            <person name="Getino M."/>
            <person name="Pursley I."/>
            <person name="Horton D.L."/>
            <person name="Alikhan N.F."/>
            <person name="Baker D."/>
            <person name="Gharbi K."/>
            <person name="Hall N."/>
            <person name="Watson M."/>
            <person name="Adriaenssens E.M."/>
            <person name="Foster-Nyarko E."/>
            <person name="Jarju S."/>
            <person name="Secka A."/>
            <person name="Antonio M."/>
            <person name="Oren A."/>
            <person name="Chaudhuri R.R."/>
            <person name="La Ragione R."/>
            <person name="Hildebrand F."/>
            <person name="Pallen M.J."/>
        </authorList>
    </citation>
    <scope>NUCLEOTIDE SEQUENCE</scope>
    <source>
        <strain evidence="2">Gambia16-930</strain>
    </source>
</reference>
<dbReference type="Proteomes" id="UP000824267">
    <property type="component" value="Unassembled WGS sequence"/>
</dbReference>
<proteinExistence type="predicted"/>
<dbReference type="PANTHER" id="PTHR40101">
    <property type="entry name" value="CONSERVED PROTEIN"/>
    <property type="match status" value="1"/>
</dbReference>
<evidence type="ECO:0000313" key="2">
    <source>
        <dbReference type="EMBL" id="HIW86726.1"/>
    </source>
</evidence>
<evidence type="ECO:0000313" key="3">
    <source>
        <dbReference type="Proteomes" id="UP000824267"/>
    </source>
</evidence>
<accession>A0A9D1RHN9</accession>
<dbReference type="PANTHER" id="PTHR40101:SF1">
    <property type="entry name" value="4FE-4S DOMAIN-CONTAINING PROTEIN"/>
    <property type="match status" value="1"/>
</dbReference>
<dbReference type="InterPro" id="IPR019224">
    <property type="entry name" value="DUF2148"/>
</dbReference>
<organism evidence="2 3">
    <name type="scientific">Candidatus Onthomorpha intestinigallinarum</name>
    <dbReference type="NCBI Taxonomy" id="2840880"/>
    <lineage>
        <taxon>Bacteria</taxon>
        <taxon>Pseudomonadati</taxon>
        <taxon>Bacteroidota</taxon>
        <taxon>Bacteroidia</taxon>
        <taxon>Bacteroidales</taxon>
        <taxon>Candidatus Onthomorpha</taxon>
    </lineage>
</organism>
<sequence>MIRMEDFREEAVFQAAKAMGMAALTAPKARGTDNLSIAIAGKDELHVLSEKLEELYRETREEFLHRDAQNILAAQAVLLIGSRVNVLGLDCGYCGFATCAEKQEKQAAAPCFFNANDLGIAIGSACSTASEWKVDTRVMFSVGMAARSLGMLKDCPIVLAIAMSASGKNIFFDRTVNK</sequence>
<dbReference type="Pfam" id="PF09918">
    <property type="entry name" value="DUF2148"/>
    <property type="match status" value="1"/>
</dbReference>
<comment type="caution">
    <text evidence="2">The sequence shown here is derived from an EMBL/GenBank/DDBJ whole genome shotgun (WGS) entry which is preliminary data.</text>
</comment>